<dbReference type="GO" id="GO:0003729">
    <property type="term" value="F:mRNA binding"/>
    <property type="evidence" value="ECO:0007669"/>
    <property type="project" value="TreeGrafter"/>
</dbReference>
<dbReference type="PROSITE" id="PS51910">
    <property type="entry name" value="GH18_2"/>
    <property type="match status" value="1"/>
</dbReference>
<keyword evidence="7" id="KW-0732">Signal</keyword>
<feature type="region of interest" description="Disordered" evidence="11">
    <location>
        <begin position="334"/>
        <end position="370"/>
    </location>
</feature>
<dbReference type="SUPFAM" id="SSF51445">
    <property type="entry name" value="(Trans)glycosidases"/>
    <property type="match status" value="1"/>
</dbReference>
<name>A0A8J4UU36_CLAMG</name>
<keyword evidence="14" id="KW-1185">Reference proteome</keyword>
<feature type="compositionally biased region" description="Basic and acidic residues" evidence="11">
    <location>
        <begin position="334"/>
        <end position="343"/>
    </location>
</feature>
<comment type="similarity">
    <text evidence="5">Belongs to the glycosyl hydrolase 18 family.</text>
</comment>
<keyword evidence="8" id="KW-0458">Lysosome</keyword>
<dbReference type="GO" id="GO:0005764">
    <property type="term" value="C:lysosome"/>
    <property type="evidence" value="ECO:0007669"/>
    <property type="project" value="UniProtKB-SubCell"/>
</dbReference>
<dbReference type="Pfam" id="PF00704">
    <property type="entry name" value="Glyco_hydro_18"/>
    <property type="match status" value="1"/>
</dbReference>
<dbReference type="GO" id="GO:0000445">
    <property type="term" value="C:THO complex part of transcription export complex"/>
    <property type="evidence" value="ECO:0007669"/>
    <property type="project" value="TreeGrafter"/>
</dbReference>
<feature type="compositionally biased region" description="Acidic residues" evidence="11">
    <location>
        <begin position="344"/>
        <end position="358"/>
    </location>
</feature>
<comment type="caution">
    <text evidence="13">The sequence shown here is derived from an EMBL/GenBank/DDBJ whole genome shotgun (WGS) entry which is preliminary data.</text>
</comment>
<dbReference type="Proteomes" id="UP000727407">
    <property type="component" value="Unassembled WGS sequence"/>
</dbReference>
<evidence type="ECO:0000313" key="14">
    <source>
        <dbReference type="Proteomes" id="UP000727407"/>
    </source>
</evidence>
<gene>
    <name evidence="13" type="primary">thoc5</name>
    <name evidence="13" type="ORF">DAT39_002722</name>
</gene>
<evidence type="ECO:0000256" key="11">
    <source>
        <dbReference type="SAM" id="MobiDB-lite"/>
    </source>
</evidence>
<organism evidence="13 14">
    <name type="scientific">Clarias magur</name>
    <name type="common">Asian catfish</name>
    <name type="synonym">Macropteronotus magur</name>
    <dbReference type="NCBI Taxonomy" id="1594786"/>
    <lineage>
        <taxon>Eukaryota</taxon>
        <taxon>Metazoa</taxon>
        <taxon>Chordata</taxon>
        <taxon>Craniata</taxon>
        <taxon>Vertebrata</taxon>
        <taxon>Euteleostomi</taxon>
        <taxon>Actinopterygii</taxon>
        <taxon>Neopterygii</taxon>
        <taxon>Teleostei</taxon>
        <taxon>Ostariophysi</taxon>
        <taxon>Siluriformes</taxon>
        <taxon>Clariidae</taxon>
        <taxon>Clarias</taxon>
    </lineage>
</organism>
<evidence type="ECO:0000313" key="13">
    <source>
        <dbReference type="EMBL" id="KAF5907572.1"/>
    </source>
</evidence>
<evidence type="ECO:0000256" key="5">
    <source>
        <dbReference type="ARBA" id="ARBA00009336"/>
    </source>
</evidence>
<protein>
    <recommendedName>
        <fullName evidence="10">Chitinase domain-containing protein 1</fullName>
    </recommendedName>
</protein>
<evidence type="ECO:0000256" key="8">
    <source>
        <dbReference type="ARBA" id="ARBA00023228"/>
    </source>
</evidence>
<evidence type="ECO:0000256" key="1">
    <source>
        <dbReference type="ARBA" id="ARBA00004123"/>
    </source>
</evidence>
<comment type="subcellular location">
    <subcellularLocation>
        <location evidence="2">Lysosome</location>
    </subcellularLocation>
    <subcellularLocation>
        <location evidence="1">Nucleus</location>
    </subcellularLocation>
    <subcellularLocation>
        <location evidence="3">Secreted</location>
    </subcellularLocation>
</comment>
<reference evidence="13" key="1">
    <citation type="submission" date="2020-07" db="EMBL/GenBank/DDBJ databases">
        <title>Clarias magur genome sequencing, assembly and annotation.</title>
        <authorList>
            <person name="Kushwaha B."/>
            <person name="Kumar R."/>
            <person name="Das P."/>
            <person name="Joshi C.G."/>
            <person name="Kumar D."/>
            <person name="Nagpure N.S."/>
            <person name="Pandey M."/>
            <person name="Agarwal S."/>
            <person name="Srivastava S."/>
            <person name="Singh M."/>
            <person name="Sahoo L."/>
            <person name="Jayasankar P."/>
            <person name="Meher P.K."/>
            <person name="Koringa P.G."/>
            <person name="Iquebal M.A."/>
            <person name="Das S.P."/>
            <person name="Bit A."/>
            <person name="Patnaik S."/>
            <person name="Patel N."/>
            <person name="Shah T.M."/>
            <person name="Hinsu A."/>
            <person name="Jena J.K."/>
        </authorList>
    </citation>
    <scope>NUCLEOTIDE SEQUENCE</scope>
    <source>
        <strain evidence="13">CIFAMagur01</strain>
        <tissue evidence="13">Testis</tissue>
    </source>
</reference>
<dbReference type="FunFam" id="3.20.20.80:FF:000028">
    <property type="entry name" value="Chitinase domain-containing protein 1"/>
    <property type="match status" value="1"/>
</dbReference>
<evidence type="ECO:0000259" key="12">
    <source>
        <dbReference type="PROSITE" id="PS51910"/>
    </source>
</evidence>
<dbReference type="GO" id="GO:0005576">
    <property type="term" value="C:extracellular region"/>
    <property type="evidence" value="ECO:0007669"/>
    <property type="project" value="UniProtKB-SubCell"/>
</dbReference>
<dbReference type="InterPro" id="IPR029070">
    <property type="entry name" value="Chitinase_insertion_sf"/>
</dbReference>
<dbReference type="OrthoDB" id="20582at2759"/>
<dbReference type="FunFam" id="3.10.50.10:FF:000002">
    <property type="entry name" value="Chitinase domain-containing protein 1"/>
    <property type="match status" value="1"/>
</dbReference>
<feature type="domain" description="GH18" evidence="12">
    <location>
        <begin position="721"/>
        <end position="1001"/>
    </location>
</feature>
<evidence type="ECO:0000256" key="2">
    <source>
        <dbReference type="ARBA" id="ARBA00004371"/>
    </source>
</evidence>
<dbReference type="GO" id="GO:0008061">
    <property type="term" value="F:chitin binding"/>
    <property type="evidence" value="ECO:0007669"/>
    <property type="project" value="InterPro"/>
</dbReference>
<evidence type="ECO:0000256" key="3">
    <source>
        <dbReference type="ARBA" id="ARBA00004613"/>
    </source>
</evidence>
<dbReference type="Gene3D" id="3.10.50.10">
    <property type="match status" value="1"/>
</dbReference>
<accession>A0A8J4UU36</accession>
<dbReference type="InterPro" id="IPR019163">
    <property type="entry name" value="THO_Thoc5"/>
</dbReference>
<keyword evidence="9" id="KW-0539">Nucleus</keyword>
<dbReference type="InterPro" id="IPR017853">
    <property type="entry name" value="GH"/>
</dbReference>
<dbReference type="PANTHER" id="PTHR13375:SF3">
    <property type="entry name" value="THO COMPLEX SUBUNIT 5 HOMOLOG"/>
    <property type="match status" value="1"/>
</dbReference>
<comment type="similarity">
    <text evidence="4">Belongs to the THOC5 family.</text>
</comment>
<dbReference type="CDD" id="cd02876">
    <property type="entry name" value="GH18_SI-CLP"/>
    <property type="match status" value="1"/>
</dbReference>
<dbReference type="SMART" id="SM00636">
    <property type="entry name" value="Glyco_18"/>
    <property type="match status" value="1"/>
</dbReference>
<evidence type="ECO:0000256" key="10">
    <source>
        <dbReference type="ARBA" id="ARBA00040976"/>
    </source>
</evidence>
<dbReference type="PANTHER" id="PTHR13375">
    <property type="entry name" value="FMS INTERACTING PROTEIN"/>
    <property type="match status" value="1"/>
</dbReference>
<feature type="region of interest" description="Disordered" evidence="11">
    <location>
        <begin position="1"/>
        <end position="49"/>
    </location>
</feature>
<keyword evidence="6" id="KW-0964">Secreted</keyword>
<dbReference type="EMBL" id="QNUK01000021">
    <property type="protein sequence ID" value="KAF5907572.1"/>
    <property type="molecule type" value="Genomic_DNA"/>
</dbReference>
<dbReference type="Pfam" id="PF09766">
    <property type="entry name" value="FmiP_Thoc5"/>
    <property type="match status" value="1"/>
</dbReference>
<dbReference type="GO" id="GO:0006406">
    <property type="term" value="P:mRNA export from nucleus"/>
    <property type="evidence" value="ECO:0007669"/>
    <property type="project" value="TreeGrafter"/>
</dbReference>
<dbReference type="Gene3D" id="3.20.20.80">
    <property type="entry name" value="Glycosidases"/>
    <property type="match status" value="1"/>
</dbReference>
<evidence type="ECO:0000256" key="9">
    <source>
        <dbReference type="ARBA" id="ARBA00023242"/>
    </source>
</evidence>
<dbReference type="InterPro" id="IPR011583">
    <property type="entry name" value="Chitinase_II/V-like_cat"/>
</dbReference>
<dbReference type="GO" id="GO:0005975">
    <property type="term" value="P:carbohydrate metabolic process"/>
    <property type="evidence" value="ECO:0007669"/>
    <property type="project" value="InterPro"/>
</dbReference>
<dbReference type="AlphaFoldDB" id="A0A8J4UU36"/>
<sequence>MAESRVAWKKKRRAMSSDPLKKRKTKVIRSDGGTPEPKRVRGEGDQAGVPVLLGPVGQKKLMSVRTQTHIDVRTYNEEVELEGRDPEQDYTMYKDTCEALATLMGEIQELKASGAKEGSVEVEAKRRQGCVHFITLKKLNRLSHMRLKKARDQTHEAKQKVDVLHLQLQNLLYEVMHLQKEIGKCLEFKSQHEEIDLVSVDEFFKEAPAEISRPHLTKDDPHQLTLARLDWELEQRKRLAEQYKSSLCSKEKILKGIELKKEYLGSLQPGLHAIMQASLPVQEYLSMPFERVQKQVEVARHLPPPLYVLFVQAGAYGQACDKNLSVSISGDVDEAKALSRPPEDSQDDESDSDAEEEQQNTKRRRGTVGVQLDDKRKEMLKRHPLSLCVDLKCKDGSVLHLFFYYLMNLNILTVKAKVSACADLSGAISAGELLNPESLLNCLYANDDGQETPNPTNRYQFDKVGITTFADYVSELGHPYIWVQNLGGLQFSSDKPQVEAARSSLSASHMEKTIKLLRGRLLSRLALHKQFSSLEHSIIPVSTECQHLFPAKVVSRLARWTMMTHQDFLELGFVQHVVKAGLVRETDLFFMAVVERGTARLQAAVVLNPRYPEVTPLFSLSLHWKGERSGRTDDNLRVEEQSEMRAVLLFLYISTSVPVVRGTLSKTDAKKLNKVPEAETTIVEQPVQERGLVVTAPMWRDVVKEEKRFCPQTISTRHFQGAVLGYVTPWNSHGYDIAKTFGPKLTSVSPVWLQLRRKGPESFDITGLHDNDQGWVKAVKKANKKSKVLPRLLFDGWSYQDFMNVLDSEDEIEEVGREIVEVAKAEGFDGYTLELWSQLGGNKRTELIHLVTHLCKYLKAGKLNCILVIPPAIIPGSNQPGMFGREDFEKLAPVVDAFSLMTYDYSGPGRPGPSSPVPWMRDCVLQLAPQSQWRHKILLGINLYGLDFTVNGGAEPLLGNRYIELLKEVKPKLVWDEYAGEHYFNYKRSSVKHAVYYPTLK</sequence>
<evidence type="ECO:0000256" key="6">
    <source>
        <dbReference type="ARBA" id="ARBA00022525"/>
    </source>
</evidence>
<proteinExistence type="inferred from homology"/>
<evidence type="ECO:0000256" key="4">
    <source>
        <dbReference type="ARBA" id="ARBA00008044"/>
    </source>
</evidence>
<evidence type="ECO:0000256" key="7">
    <source>
        <dbReference type="ARBA" id="ARBA00022729"/>
    </source>
</evidence>
<dbReference type="InterPro" id="IPR001223">
    <property type="entry name" value="Glyco_hydro18_cat"/>
</dbReference>
<feature type="non-terminal residue" evidence="13">
    <location>
        <position position="1001"/>
    </location>
</feature>